<reference evidence="2 3" key="1">
    <citation type="submission" date="2016-12" db="EMBL/GenBank/DDBJ databases">
        <title>The genomes of Aspergillus section Nigri reveals drivers in fungal speciation.</title>
        <authorList>
            <consortium name="DOE Joint Genome Institute"/>
            <person name="Vesth T.C."/>
            <person name="Nybo J."/>
            <person name="Theobald S."/>
            <person name="Brandl J."/>
            <person name="Frisvad J.C."/>
            <person name="Nielsen K.F."/>
            <person name="Lyhne E.K."/>
            <person name="Kogle M.E."/>
            <person name="Kuo A."/>
            <person name="Riley R."/>
            <person name="Clum A."/>
            <person name="Nolan M."/>
            <person name="Lipzen A."/>
            <person name="Salamov A."/>
            <person name="Henrissat B."/>
            <person name="Wiebenga A."/>
            <person name="De Vries R.P."/>
            <person name="Grigoriev I.V."/>
            <person name="Mortensen U.H."/>
            <person name="Andersen M.R."/>
            <person name="Baker S.E."/>
        </authorList>
    </citation>
    <scope>NUCLEOTIDE SEQUENCE [LARGE SCALE GENOMIC DNA]</scope>
    <source>
        <strain evidence="2 3">IBT 23096</strain>
    </source>
</reference>
<name>A0A2I2G154_9EURO</name>
<evidence type="ECO:0000313" key="2">
    <source>
        <dbReference type="EMBL" id="PLB46617.1"/>
    </source>
</evidence>
<keyword evidence="3" id="KW-1185">Reference proteome</keyword>
<feature type="region of interest" description="Disordered" evidence="1">
    <location>
        <begin position="1"/>
        <end position="22"/>
    </location>
</feature>
<dbReference type="RefSeq" id="XP_024701919.1">
    <property type="nucleotide sequence ID" value="XM_024847811.1"/>
</dbReference>
<evidence type="ECO:0000313" key="3">
    <source>
        <dbReference type="Proteomes" id="UP000234275"/>
    </source>
</evidence>
<dbReference type="OrthoDB" id="1896086at2759"/>
<dbReference type="Proteomes" id="UP000234275">
    <property type="component" value="Unassembled WGS sequence"/>
</dbReference>
<gene>
    <name evidence="2" type="ORF">P170DRAFT_427923</name>
</gene>
<dbReference type="AlphaFoldDB" id="A0A2I2G154"/>
<evidence type="ECO:0000256" key="1">
    <source>
        <dbReference type="SAM" id="MobiDB-lite"/>
    </source>
</evidence>
<comment type="caution">
    <text evidence="2">The sequence shown here is derived from an EMBL/GenBank/DDBJ whole genome shotgun (WGS) entry which is preliminary data.</text>
</comment>
<proteinExistence type="predicted"/>
<dbReference type="GeneID" id="36555510"/>
<dbReference type="VEuPathDB" id="FungiDB:P170DRAFT_427923"/>
<dbReference type="EMBL" id="MSFO01000006">
    <property type="protein sequence ID" value="PLB46617.1"/>
    <property type="molecule type" value="Genomic_DNA"/>
</dbReference>
<sequence>MSHQALCVESSTSNSTADNRQAEHNAPGIGIEFETSVIQLQSQNRDCTHKDLKKAKGKLLGKRKGELWALTGDTTLEKPGTLTAEYILDRRKAKIGKGLAVKGANDASVDLVNWSPYANPLAYLSALSVDEPAVWHINPFYVVYPEAPKDVDTIKWSYQVTAPMPLRAINNLMRQGKRNMTSPLLPSLTRLTDRMNWVQRGFFRSRPEGIDPSDLSEDALGFFALVLSYAKASAYGAAEKSPKMDTSIMPRTDFVAMFQLTGLERLLENKSLYEIVRVGACYNAVDDDIVEIDFRWSDGDLDHPLPNKRFDELEFTFERHKLNVKEWIEAIQGRQDLLKGFDGKGDGQIGGLGDRTEWILGTTRPVPIFEFRDLGSCTRLEWGTTVDAAEQCVIQHHREAAQQGS</sequence>
<organism evidence="2 3">
    <name type="scientific">Aspergillus steynii IBT 23096</name>
    <dbReference type="NCBI Taxonomy" id="1392250"/>
    <lineage>
        <taxon>Eukaryota</taxon>
        <taxon>Fungi</taxon>
        <taxon>Dikarya</taxon>
        <taxon>Ascomycota</taxon>
        <taxon>Pezizomycotina</taxon>
        <taxon>Eurotiomycetes</taxon>
        <taxon>Eurotiomycetidae</taxon>
        <taxon>Eurotiales</taxon>
        <taxon>Aspergillaceae</taxon>
        <taxon>Aspergillus</taxon>
        <taxon>Aspergillus subgen. Circumdati</taxon>
    </lineage>
</organism>
<accession>A0A2I2G154</accession>
<feature type="compositionally biased region" description="Polar residues" evidence="1">
    <location>
        <begin position="1"/>
        <end position="19"/>
    </location>
</feature>
<protein>
    <submittedName>
        <fullName evidence="2">Uncharacterized protein</fullName>
    </submittedName>
</protein>